<dbReference type="InterPro" id="IPR007367">
    <property type="entry name" value="DUF433"/>
</dbReference>
<proteinExistence type="predicted"/>
<name>A0ABX0CBI5_9BIFI</name>
<dbReference type="RefSeq" id="WP_133119568.1">
    <property type="nucleotide sequence ID" value="NZ_WHZU01000022.1"/>
</dbReference>
<evidence type="ECO:0000313" key="2">
    <source>
        <dbReference type="Proteomes" id="UP000475155"/>
    </source>
</evidence>
<protein>
    <submittedName>
        <fullName evidence="1">DUF433 domain-containing protein</fullName>
    </submittedName>
</protein>
<dbReference type="Proteomes" id="UP000475155">
    <property type="component" value="Unassembled WGS sequence"/>
</dbReference>
<sequence length="47" mass="5597">MRQVTKDMIVHWHERGYSISEILQQLPFTTRAEVEAILEQARREGRS</sequence>
<organism evidence="1 2">
    <name type="scientific">Bifidobacterium saimiriisciurei</name>
    <dbReference type="NCBI Taxonomy" id="2661627"/>
    <lineage>
        <taxon>Bacteria</taxon>
        <taxon>Bacillati</taxon>
        <taxon>Actinomycetota</taxon>
        <taxon>Actinomycetes</taxon>
        <taxon>Bifidobacteriales</taxon>
        <taxon>Bifidobacteriaceae</taxon>
        <taxon>Bifidobacterium</taxon>
    </lineage>
</organism>
<keyword evidence="2" id="KW-1185">Reference proteome</keyword>
<gene>
    <name evidence="1" type="ORF">GFD18_10310</name>
</gene>
<accession>A0ABX0CBI5</accession>
<comment type="caution">
    <text evidence="1">The sequence shown here is derived from an EMBL/GenBank/DDBJ whole genome shotgun (WGS) entry which is preliminary data.</text>
</comment>
<evidence type="ECO:0000313" key="1">
    <source>
        <dbReference type="EMBL" id="NEH12458.1"/>
    </source>
</evidence>
<reference evidence="1 2" key="1">
    <citation type="submission" date="2019-10" db="EMBL/GenBank/DDBJ databases">
        <title>Bifidobacterium from non-human primates.</title>
        <authorList>
            <person name="Modesto M."/>
        </authorList>
    </citation>
    <scope>NUCLEOTIDE SEQUENCE [LARGE SCALE GENOMIC DNA]</scope>
    <source>
        <strain evidence="1 2">SMA1</strain>
    </source>
</reference>
<dbReference type="Pfam" id="PF04255">
    <property type="entry name" value="DUF433"/>
    <property type="match status" value="1"/>
</dbReference>
<dbReference type="EMBL" id="WHZU01000022">
    <property type="protein sequence ID" value="NEH12458.1"/>
    <property type="molecule type" value="Genomic_DNA"/>
</dbReference>